<evidence type="ECO:0000256" key="2">
    <source>
        <dbReference type="ARBA" id="ARBA00022694"/>
    </source>
</evidence>
<dbReference type="NCBIfam" id="TIGR00071">
    <property type="entry name" value="hisT_truA"/>
    <property type="match status" value="1"/>
</dbReference>
<comment type="caution">
    <text evidence="5">The sequence shown here is derived from an EMBL/GenBank/DDBJ whole genome shotgun (WGS) entry which is preliminary data.</text>
</comment>
<dbReference type="VEuPathDB" id="FungiDB:T551_03247"/>
<dbReference type="GO" id="GO:0005634">
    <property type="term" value="C:nucleus"/>
    <property type="evidence" value="ECO:0007669"/>
    <property type="project" value="EnsemblFungi"/>
</dbReference>
<dbReference type="SUPFAM" id="SSF55120">
    <property type="entry name" value="Pseudouridine synthase"/>
    <property type="match status" value="1"/>
</dbReference>
<dbReference type="OrthoDB" id="25767at2759"/>
<evidence type="ECO:0000313" key="6">
    <source>
        <dbReference type="Proteomes" id="UP000053447"/>
    </source>
</evidence>
<evidence type="ECO:0000256" key="1">
    <source>
        <dbReference type="ARBA" id="ARBA00009375"/>
    </source>
</evidence>
<dbReference type="GeneID" id="28941765"/>
<dbReference type="Pfam" id="PF01416">
    <property type="entry name" value="PseudoU_synth_1"/>
    <property type="match status" value="1"/>
</dbReference>
<dbReference type="STRING" id="1408657.A0A0W4ZFX3"/>
<dbReference type="AlphaFoldDB" id="A0A0W4ZFX3"/>
<dbReference type="InterPro" id="IPR020095">
    <property type="entry name" value="PsdUridine_synth_TruA_C"/>
</dbReference>
<dbReference type="PANTHER" id="PTHR11142">
    <property type="entry name" value="PSEUDOURIDYLATE SYNTHASE"/>
    <property type="match status" value="1"/>
</dbReference>
<accession>A0A0W4ZFX3</accession>
<dbReference type="GO" id="GO:0003723">
    <property type="term" value="F:RNA binding"/>
    <property type="evidence" value="ECO:0007669"/>
    <property type="project" value="InterPro"/>
</dbReference>
<dbReference type="GO" id="GO:0005737">
    <property type="term" value="C:cytoplasm"/>
    <property type="evidence" value="ECO:0007669"/>
    <property type="project" value="EnsemblFungi"/>
</dbReference>
<protein>
    <submittedName>
        <fullName evidence="5">tRNA pseudouridine(38-40) synthase</fullName>
    </submittedName>
</protein>
<evidence type="ECO:0000259" key="4">
    <source>
        <dbReference type="Pfam" id="PF01416"/>
    </source>
</evidence>
<gene>
    <name evidence="5" type="ORF">T551_03247</name>
</gene>
<dbReference type="GO" id="GO:1990481">
    <property type="term" value="P:mRNA pseudouridine synthesis"/>
    <property type="evidence" value="ECO:0007669"/>
    <property type="project" value="EnsemblFungi"/>
</dbReference>
<dbReference type="GO" id="GO:0009982">
    <property type="term" value="F:pseudouridine synthase activity"/>
    <property type="evidence" value="ECO:0007669"/>
    <property type="project" value="EnsemblFungi"/>
</dbReference>
<comment type="similarity">
    <text evidence="1">Belongs to the tRNA pseudouridine synthase TruA family.</text>
</comment>
<evidence type="ECO:0000256" key="3">
    <source>
        <dbReference type="ARBA" id="ARBA00023235"/>
    </source>
</evidence>
<dbReference type="CDD" id="cd02569">
    <property type="entry name" value="PseudoU_synth_ScPus3"/>
    <property type="match status" value="1"/>
</dbReference>
<dbReference type="InterPro" id="IPR020103">
    <property type="entry name" value="PsdUridine_synth_cat_dom_sf"/>
</dbReference>
<dbReference type="InterPro" id="IPR020097">
    <property type="entry name" value="PsdUridine_synth_TruA_a/b_dom"/>
</dbReference>
<keyword evidence="2" id="KW-0819">tRNA processing</keyword>
<dbReference type="HAMAP" id="MF_00171">
    <property type="entry name" value="TruA"/>
    <property type="match status" value="1"/>
</dbReference>
<dbReference type="EMBL" id="LFWA01000015">
    <property type="protein sequence ID" value="KTW27253.1"/>
    <property type="molecule type" value="Genomic_DNA"/>
</dbReference>
<reference evidence="6" key="1">
    <citation type="journal article" date="2016" name="Nat. Commun.">
        <title>Genome analysis of three Pneumocystis species reveals adaptation mechanisms to life exclusively in mammalian hosts.</title>
        <authorList>
            <person name="Ma L."/>
            <person name="Chen Z."/>
            <person name="Huang D.W."/>
            <person name="Kutty G."/>
            <person name="Ishihara M."/>
            <person name="Wang H."/>
            <person name="Abouelleil A."/>
            <person name="Bishop L."/>
            <person name="Davey E."/>
            <person name="Deng R."/>
            <person name="Deng X."/>
            <person name="Fan L."/>
            <person name="Fantoni G."/>
            <person name="Fitzgerald M."/>
            <person name="Gogineni E."/>
            <person name="Goldberg J.M."/>
            <person name="Handley G."/>
            <person name="Hu X."/>
            <person name="Huber C."/>
            <person name="Jiao X."/>
            <person name="Jones K."/>
            <person name="Levin J.Z."/>
            <person name="Liu Y."/>
            <person name="Macdonald P."/>
            <person name="Melnikov A."/>
            <person name="Raley C."/>
            <person name="Sassi M."/>
            <person name="Sherman B.T."/>
            <person name="Song X."/>
            <person name="Sykes S."/>
            <person name="Tran B."/>
            <person name="Walsh L."/>
            <person name="Xia Y."/>
            <person name="Yang J."/>
            <person name="Young S."/>
            <person name="Zeng Q."/>
            <person name="Zheng X."/>
            <person name="Stephens R."/>
            <person name="Nusbaum C."/>
            <person name="Birren B.W."/>
            <person name="Azadi P."/>
            <person name="Lempicki R.A."/>
            <person name="Cuomo C.A."/>
            <person name="Kovacs J.A."/>
        </authorList>
    </citation>
    <scope>NUCLEOTIDE SEQUENCE [LARGE SCALE GENOMIC DNA]</scope>
    <source>
        <strain evidence="6">RU7</strain>
    </source>
</reference>
<dbReference type="InterPro" id="IPR041707">
    <property type="entry name" value="Pus3-like"/>
</dbReference>
<dbReference type="InterPro" id="IPR020094">
    <property type="entry name" value="TruA/RsuA/RluB/E/F_N"/>
</dbReference>
<dbReference type="InterPro" id="IPR001406">
    <property type="entry name" value="PsdUridine_synth_TruA"/>
</dbReference>
<keyword evidence="3" id="KW-0413">Isomerase</keyword>
<dbReference type="PANTHER" id="PTHR11142:SF5">
    <property type="entry name" value="TRNA PSEUDOURIDINE(38_39) SYNTHASE"/>
    <property type="match status" value="1"/>
</dbReference>
<dbReference type="GO" id="GO:0031119">
    <property type="term" value="P:tRNA pseudouridine synthesis"/>
    <property type="evidence" value="ECO:0007669"/>
    <property type="project" value="EnsemblFungi"/>
</dbReference>
<sequence>MPKKNLSLRNFASIESRITDYSSWTKDDLIKKIIALEQEILFKKKKNTYTEQYIFEDLNFSDKSSSSIKKPFLMSNYNQRYIAFKFAYLGWYYNGLVTQGNKTQLPTVEETIFFALKKAKLIDHERNCNFSRCGRTDKGVTAIGQVMALNVRSNKPFNENSEEKWSEIKYIDILNKLLPKTIRILAWCSDLPSDFSARFSCQKRHYKYLFFKDSPNVQLNIEKMSKAASYFIGKHDFRNFCKLDTSKQITNFTRIITRSEINKYNTAEENDSLYVFDLEGTAFLWHQVRSMIAVLFLVGQDLEKPEIIKTLLDTSKTSQKPIYNIAHDLPLILYDCHFQNLNWNYGEETFSQSLYKNIYDLWHTAKIQNTIIDLLLKNIQNNKIPNNIITKKVIIKDGTGVNQSLTKYVQIENRKKENNYKNAKNK</sequence>
<dbReference type="Gene3D" id="3.30.70.660">
    <property type="entry name" value="Pseudouridine synthase I, catalytic domain, C-terminal subdomain"/>
    <property type="match status" value="1"/>
</dbReference>
<feature type="domain" description="Pseudouridine synthase I TruA alpha/beta" evidence="4">
    <location>
        <begin position="227"/>
        <end position="338"/>
    </location>
</feature>
<dbReference type="eggNOG" id="KOG2554">
    <property type="taxonomic scope" value="Eukaryota"/>
</dbReference>
<keyword evidence="6" id="KW-1185">Reference proteome</keyword>
<dbReference type="Proteomes" id="UP000053447">
    <property type="component" value="Unassembled WGS sequence"/>
</dbReference>
<dbReference type="RefSeq" id="XP_018228409.1">
    <property type="nucleotide sequence ID" value="XM_018375510.1"/>
</dbReference>
<name>A0A0W4ZFX3_PNEJ7</name>
<organism evidence="5 6">
    <name type="scientific">Pneumocystis jirovecii (strain RU7)</name>
    <name type="common">Human pneumocystis pneumonia agent</name>
    <dbReference type="NCBI Taxonomy" id="1408657"/>
    <lineage>
        <taxon>Eukaryota</taxon>
        <taxon>Fungi</taxon>
        <taxon>Dikarya</taxon>
        <taxon>Ascomycota</taxon>
        <taxon>Taphrinomycotina</taxon>
        <taxon>Pneumocystomycetes</taxon>
        <taxon>Pneumocystaceae</taxon>
        <taxon>Pneumocystis</taxon>
    </lineage>
</organism>
<evidence type="ECO:0000313" key="5">
    <source>
        <dbReference type="EMBL" id="KTW27253.1"/>
    </source>
</evidence>
<proteinExistence type="inferred from homology"/>
<dbReference type="Gene3D" id="3.30.70.580">
    <property type="entry name" value="Pseudouridine synthase I, catalytic domain, N-terminal subdomain"/>
    <property type="match status" value="1"/>
</dbReference>